<reference evidence="3" key="1">
    <citation type="journal article" date="2019" name="Int. J. Syst. Evol. Microbiol.">
        <title>The Global Catalogue of Microorganisms (GCM) 10K type strain sequencing project: providing services to taxonomists for standard genome sequencing and annotation.</title>
        <authorList>
            <consortium name="The Broad Institute Genomics Platform"/>
            <consortium name="The Broad Institute Genome Sequencing Center for Infectious Disease"/>
            <person name="Wu L."/>
            <person name="Ma J."/>
        </authorList>
    </citation>
    <scope>NUCLEOTIDE SEQUENCE [LARGE SCALE GENOMIC DNA]</scope>
    <source>
        <strain evidence="3">CGMCC 1.15461</strain>
    </source>
</reference>
<feature type="signal peptide" evidence="1">
    <location>
        <begin position="1"/>
        <end position="22"/>
    </location>
</feature>
<comment type="caution">
    <text evidence="2">The sequence shown here is derived from an EMBL/GenBank/DDBJ whole genome shotgun (WGS) entry which is preliminary data.</text>
</comment>
<proteinExistence type="predicted"/>
<keyword evidence="3" id="KW-1185">Reference proteome</keyword>
<dbReference type="RefSeq" id="WP_188619747.1">
    <property type="nucleotide sequence ID" value="NZ_BMJE01000001.1"/>
</dbReference>
<name>A0ABQ1JKU5_9FLAO</name>
<dbReference type="InterPro" id="IPR046219">
    <property type="entry name" value="DUF6252"/>
</dbReference>
<dbReference type="Pfam" id="PF19765">
    <property type="entry name" value="DUF6252"/>
    <property type="match status" value="2"/>
</dbReference>
<dbReference type="EMBL" id="BMJE01000001">
    <property type="protein sequence ID" value="GGB68804.1"/>
    <property type="molecule type" value="Genomic_DNA"/>
</dbReference>
<evidence type="ECO:0000256" key="1">
    <source>
        <dbReference type="SAM" id="SignalP"/>
    </source>
</evidence>
<keyword evidence="1" id="KW-0732">Signal</keyword>
<dbReference type="Proteomes" id="UP000615760">
    <property type="component" value="Unassembled WGS sequence"/>
</dbReference>
<protein>
    <submittedName>
        <fullName evidence="2">Uncharacterized protein</fullName>
    </submittedName>
</protein>
<evidence type="ECO:0000313" key="2">
    <source>
        <dbReference type="EMBL" id="GGB68804.1"/>
    </source>
</evidence>
<accession>A0ABQ1JKU5</accession>
<organism evidence="2 3">
    <name type="scientific">Flavobacterium suaedae</name>
    <dbReference type="NCBI Taxonomy" id="1767027"/>
    <lineage>
        <taxon>Bacteria</taxon>
        <taxon>Pseudomonadati</taxon>
        <taxon>Bacteroidota</taxon>
        <taxon>Flavobacteriia</taxon>
        <taxon>Flavobacteriales</taxon>
        <taxon>Flavobacteriaceae</taxon>
        <taxon>Flavobacterium</taxon>
    </lineage>
</organism>
<evidence type="ECO:0000313" key="3">
    <source>
        <dbReference type="Proteomes" id="UP000615760"/>
    </source>
</evidence>
<feature type="chain" id="PRO_5046458457" evidence="1">
    <location>
        <begin position="23"/>
        <end position="320"/>
    </location>
</feature>
<sequence>MKKMKMLPAALLAFFVSLNFISCDTEPVDPVFLDNIEDQVPDTGSGSFQVNIDGELFTATQTQAVIGEGLIAIQGSGSNGKNVSLVLEGEAAPSSIGEYEPSDVLMIYQPETNPDDYGYINYNPDLVIGGEIPDDIYEGSFTITDIDTVNKTISGTFSFTGYWSNTDDEIESVELTSGVFTDVSYADNTTNPNPGSDEDYIVADIDGTETDFTIAVALVSGNFLTVSGQNVAPPKQIQLMMDADIEAGTYSITEDGGFGNGVTAMYSEGLALYVVSSGELTIISNDGDVIKGTFEFSAYNSDDENDTIDITNGDFEMQIP</sequence>
<gene>
    <name evidence="2" type="ORF">GCM10007424_06020</name>
</gene>